<proteinExistence type="predicted"/>
<dbReference type="PANTHER" id="PTHR42912:SF83">
    <property type="entry name" value="METHYLTRANSFERASE TYPE 11 DOMAIN-CONTAINING PROTEIN"/>
    <property type="match status" value="1"/>
</dbReference>
<organism evidence="2 3">
    <name type="scientific">Sphaerulina musiva (strain SO2202)</name>
    <name type="common">Poplar stem canker fungus</name>
    <name type="synonym">Septoria musiva</name>
    <dbReference type="NCBI Taxonomy" id="692275"/>
    <lineage>
        <taxon>Eukaryota</taxon>
        <taxon>Fungi</taxon>
        <taxon>Dikarya</taxon>
        <taxon>Ascomycota</taxon>
        <taxon>Pezizomycotina</taxon>
        <taxon>Dothideomycetes</taxon>
        <taxon>Dothideomycetidae</taxon>
        <taxon>Mycosphaerellales</taxon>
        <taxon>Mycosphaerellaceae</taxon>
        <taxon>Sphaerulina</taxon>
    </lineage>
</organism>
<evidence type="ECO:0008006" key="4">
    <source>
        <dbReference type="Google" id="ProtNLM"/>
    </source>
</evidence>
<dbReference type="OrthoDB" id="416496at2759"/>
<dbReference type="InterPro" id="IPR050508">
    <property type="entry name" value="Methyltransf_Superfamily"/>
</dbReference>
<sequence length="394" mass="43551">MQRVDATRHVVGSVFRVGVKPCRAAARRGLRTRDLKSGAIQQKGKPEPATPSPPPPRPLPPSQAMQFFNEDKAAAKKETVNFKNLPPGSLGAALLLGAIAYYLGELFVAANKTCSNPHIADIAEQKDVAARYDETADSFDSEVGMSEWLMGVSKIRGQLASRCIGHVLEVSCGTGRNLGYYDVMQGGKVDSLTLVDLSAPMIDVCKQKWQALYSEYRKPGWFSSSRVVKPHLTLRFAPISALGEMPLAPTDPPKKYDTIIQTMGLCSTDKPKELLENIVRYLDTSNPDARILLLEHGRSYQPWLNKVLDNSAEKHAEVHGCWYNRDIGAIVQDVADRTGLEVSRERRRHLGTTWLFELKPKVVTAASIPASKPPTDEPMKQQSQGGWRSWFGLT</sequence>
<accession>M3CE02</accession>
<dbReference type="InterPro" id="IPR029063">
    <property type="entry name" value="SAM-dependent_MTases_sf"/>
</dbReference>
<feature type="compositionally biased region" description="Pro residues" evidence="1">
    <location>
        <begin position="48"/>
        <end position="61"/>
    </location>
</feature>
<keyword evidence="3" id="KW-1185">Reference proteome</keyword>
<evidence type="ECO:0000313" key="3">
    <source>
        <dbReference type="Proteomes" id="UP000016931"/>
    </source>
</evidence>
<dbReference type="RefSeq" id="XP_016759382.1">
    <property type="nucleotide sequence ID" value="XM_016902644.1"/>
</dbReference>
<gene>
    <name evidence="2" type="ORF">SEPMUDRAFT_134443</name>
</gene>
<feature type="region of interest" description="Disordered" evidence="1">
    <location>
        <begin position="367"/>
        <end position="394"/>
    </location>
</feature>
<dbReference type="Pfam" id="PF13489">
    <property type="entry name" value="Methyltransf_23"/>
    <property type="match status" value="1"/>
</dbReference>
<dbReference type="PANTHER" id="PTHR42912">
    <property type="entry name" value="METHYLTRANSFERASE"/>
    <property type="match status" value="1"/>
</dbReference>
<protein>
    <recommendedName>
        <fullName evidence="4">S-adenosyl-L-methionine-dependent methyltransferase</fullName>
    </recommendedName>
</protein>
<dbReference type="EMBL" id="KB456266">
    <property type="protein sequence ID" value="EMF11261.1"/>
    <property type="molecule type" value="Genomic_DNA"/>
</dbReference>
<dbReference type="OMA" id="WWMGITK"/>
<dbReference type="STRING" id="692275.M3CE02"/>
<dbReference type="CDD" id="cd02440">
    <property type="entry name" value="AdoMet_MTases"/>
    <property type="match status" value="1"/>
</dbReference>
<evidence type="ECO:0000313" key="2">
    <source>
        <dbReference type="EMBL" id="EMF11261.1"/>
    </source>
</evidence>
<dbReference type="SUPFAM" id="SSF53335">
    <property type="entry name" value="S-adenosyl-L-methionine-dependent methyltransferases"/>
    <property type="match status" value="1"/>
</dbReference>
<dbReference type="GeneID" id="27899781"/>
<name>M3CE02_SPHMS</name>
<dbReference type="GO" id="GO:0008168">
    <property type="term" value="F:methyltransferase activity"/>
    <property type="evidence" value="ECO:0007669"/>
    <property type="project" value="TreeGrafter"/>
</dbReference>
<dbReference type="Proteomes" id="UP000016931">
    <property type="component" value="Unassembled WGS sequence"/>
</dbReference>
<dbReference type="Gene3D" id="3.40.50.150">
    <property type="entry name" value="Vaccinia Virus protein VP39"/>
    <property type="match status" value="1"/>
</dbReference>
<reference evidence="2 3" key="1">
    <citation type="journal article" date="2012" name="PLoS Pathog.">
        <title>Diverse lifestyles and strategies of plant pathogenesis encoded in the genomes of eighteen Dothideomycetes fungi.</title>
        <authorList>
            <person name="Ohm R.A."/>
            <person name="Feau N."/>
            <person name="Henrissat B."/>
            <person name="Schoch C.L."/>
            <person name="Horwitz B.A."/>
            <person name="Barry K.W."/>
            <person name="Condon B.J."/>
            <person name="Copeland A.C."/>
            <person name="Dhillon B."/>
            <person name="Glaser F."/>
            <person name="Hesse C.N."/>
            <person name="Kosti I."/>
            <person name="LaButti K."/>
            <person name="Lindquist E.A."/>
            <person name="Lucas S."/>
            <person name="Salamov A.A."/>
            <person name="Bradshaw R.E."/>
            <person name="Ciuffetti L."/>
            <person name="Hamelin R.C."/>
            <person name="Kema G.H.J."/>
            <person name="Lawrence C."/>
            <person name="Scott J.A."/>
            <person name="Spatafora J.W."/>
            <person name="Turgeon B.G."/>
            <person name="de Wit P.J.G.M."/>
            <person name="Zhong S."/>
            <person name="Goodwin S.B."/>
            <person name="Grigoriev I.V."/>
        </authorList>
    </citation>
    <scope>NUCLEOTIDE SEQUENCE [LARGE SCALE GENOMIC DNA]</scope>
    <source>
        <strain evidence="2 3">SO2202</strain>
    </source>
</reference>
<evidence type="ECO:0000256" key="1">
    <source>
        <dbReference type="SAM" id="MobiDB-lite"/>
    </source>
</evidence>
<dbReference type="HOGENOM" id="CLU_037990_3_1_1"/>
<feature type="region of interest" description="Disordered" evidence="1">
    <location>
        <begin position="28"/>
        <end position="61"/>
    </location>
</feature>
<dbReference type="eggNOG" id="KOG4300">
    <property type="taxonomic scope" value="Eukaryota"/>
</dbReference>
<dbReference type="AlphaFoldDB" id="M3CE02"/>